<feature type="compositionally biased region" description="Basic and acidic residues" evidence="6">
    <location>
        <begin position="17"/>
        <end position="28"/>
    </location>
</feature>
<dbReference type="RefSeq" id="WP_380747269.1">
    <property type="nucleotide sequence ID" value="NZ_JBHSRF010000004.1"/>
</dbReference>
<keyword evidence="3 5" id="KW-0238">DNA-binding</keyword>
<dbReference type="InterPro" id="IPR016032">
    <property type="entry name" value="Sig_transdc_resp-reg_C-effctor"/>
</dbReference>
<dbReference type="PROSITE" id="PS51755">
    <property type="entry name" value="OMPR_PHOB"/>
    <property type="match status" value="1"/>
</dbReference>
<protein>
    <submittedName>
        <fullName evidence="8">BTAD domain-containing putative transcriptional regulator</fullName>
    </submittedName>
</protein>
<dbReference type="PANTHER" id="PTHR35807">
    <property type="entry name" value="TRANSCRIPTIONAL REGULATOR REDD-RELATED"/>
    <property type="match status" value="1"/>
</dbReference>
<sequence length="302" mass="33750">MGLIHTLPAHRGGFRPATRDHHQARHPDAAPPAPAVAPRESADLGFRLLGPLEIEAEGDTVELPSYRQRAVLAAMLLDANSVVAVDRLVEAVWEDDPPPTAHKQIQMCVSQLRRLFESLGHDTLIHTRPGGYQLSLDDESVDFHRFERLRDRARGAAHDERTGEAARVFQQALQAWRGSALAGFHSRFLQSRGTWLDELRWSTYEEYVELRLRTGHASELVGELTVAVADQPTRERLSAYLILALYQSGRRADALETYLATREVLVSLLGIEPGHGLRRLHAAVLADDERRAAALLRERLIA</sequence>
<evidence type="ECO:0000256" key="6">
    <source>
        <dbReference type="SAM" id="MobiDB-lite"/>
    </source>
</evidence>
<name>A0ABW1NCT5_9ACTN</name>
<dbReference type="InterPro" id="IPR051677">
    <property type="entry name" value="AfsR-DnrI-RedD_regulator"/>
</dbReference>
<gene>
    <name evidence="8" type="ORF">ACFP1K_04850</name>
</gene>
<evidence type="ECO:0000259" key="7">
    <source>
        <dbReference type="PROSITE" id="PS51755"/>
    </source>
</evidence>
<evidence type="ECO:0000256" key="5">
    <source>
        <dbReference type="PROSITE-ProRule" id="PRU01091"/>
    </source>
</evidence>
<keyword evidence="9" id="KW-1185">Reference proteome</keyword>
<feature type="domain" description="OmpR/PhoB-type" evidence="7">
    <location>
        <begin position="36"/>
        <end position="136"/>
    </location>
</feature>
<keyword evidence="2" id="KW-0805">Transcription regulation</keyword>
<dbReference type="SMART" id="SM01043">
    <property type="entry name" value="BTAD"/>
    <property type="match status" value="1"/>
</dbReference>
<dbReference type="InterPro" id="IPR036388">
    <property type="entry name" value="WH-like_DNA-bd_sf"/>
</dbReference>
<dbReference type="InterPro" id="IPR005158">
    <property type="entry name" value="BTAD"/>
</dbReference>
<evidence type="ECO:0000256" key="1">
    <source>
        <dbReference type="ARBA" id="ARBA00005820"/>
    </source>
</evidence>
<evidence type="ECO:0000256" key="2">
    <source>
        <dbReference type="ARBA" id="ARBA00023015"/>
    </source>
</evidence>
<dbReference type="Gene3D" id="1.25.40.10">
    <property type="entry name" value="Tetratricopeptide repeat domain"/>
    <property type="match status" value="1"/>
</dbReference>
<dbReference type="SUPFAM" id="SSF48452">
    <property type="entry name" value="TPR-like"/>
    <property type="match status" value="1"/>
</dbReference>
<dbReference type="InterPro" id="IPR011990">
    <property type="entry name" value="TPR-like_helical_dom_sf"/>
</dbReference>
<comment type="similarity">
    <text evidence="1">Belongs to the AfsR/DnrI/RedD regulatory family.</text>
</comment>
<comment type="caution">
    <text evidence="8">The sequence shown here is derived from an EMBL/GenBank/DDBJ whole genome shotgun (WGS) entry which is preliminary data.</text>
</comment>
<dbReference type="Gene3D" id="1.10.10.10">
    <property type="entry name" value="Winged helix-like DNA-binding domain superfamily/Winged helix DNA-binding domain"/>
    <property type="match status" value="1"/>
</dbReference>
<dbReference type="PANTHER" id="PTHR35807:SF1">
    <property type="entry name" value="TRANSCRIPTIONAL REGULATOR REDD"/>
    <property type="match status" value="1"/>
</dbReference>
<reference evidence="9" key="1">
    <citation type="journal article" date="2019" name="Int. J. Syst. Evol. Microbiol.">
        <title>The Global Catalogue of Microorganisms (GCM) 10K type strain sequencing project: providing services to taxonomists for standard genome sequencing and annotation.</title>
        <authorList>
            <consortium name="The Broad Institute Genomics Platform"/>
            <consortium name="The Broad Institute Genome Sequencing Center for Infectious Disease"/>
            <person name="Wu L."/>
            <person name="Ma J."/>
        </authorList>
    </citation>
    <scope>NUCLEOTIDE SEQUENCE [LARGE SCALE GENOMIC DNA]</scope>
    <source>
        <strain evidence="9">JCM 30346</strain>
    </source>
</reference>
<dbReference type="EMBL" id="JBHSRF010000004">
    <property type="protein sequence ID" value="MFC6080474.1"/>
    <property type="molecule type" value="Genomic_DNA"/>
</dbReference>
<accession>A0ABW1NCT5</accession>
<feature type="DNA-binding region" description="OmpR/PhoB-type" evidence="5">
    <location>
        <begin position="36"/>
        <end position="136"/>
    </location>
</feature>
<dbReference type="CDD" id="cd15831">
    <property type="entry name" value="BTAD"/>
    <property type="match status" value="1"/>
</dbReference>
<organism evidence="8 9">
    <name type="scientific">Sphaerisporangium aureirubrum</name>
    <dbReference type="NCBI Taxonomy" id="1544736"/>
    <lineage>
        <taxon>Bacteria</taxon>
        <taxon>Bacillati</taxon>
        <taxon>Actinomycetota</taxon>
        <taxon>Actinomycetes</taxon>
        <taxon>Streptosporangiales</taxon>
        <taxon>Streptosporangiaceae</taxon>
        <taxon>Sphaerisporangium</taxon>
    </lineage>
</organism>
<evidence type="ECO:0000313" key="8">
    <source>
        <dbReference type="EMBL" id="MFC6080474.1"/>
    </source>
</evidence>
<dbReference type="SMART" id="SM00862">
    <property type="entry name" value="Trans_reg_C"/>
    <property type="match status" value="1"/>
</dbReference>
<dbReference type="Pfam" id="PF03704">
    <property type="entry name" value="BTAD"/>
    <property type="match status" value="1"/>
</dbReference>
<dbReference type="Proteomes" id="UP001596137">
    <property type="component" value="Unassembled WGS sequence"/>
</dbReference>
<keyword evidence="4" id="KW-0804">Transcription</keyword>
<evidence type="ECO:0000256" key="4">
    <source>
        <dbReference type="ARBA" id="ARBA00023163"/>
    </source>
</evidence>
<feature type="region of interest" description="Disordered" evidence="6">
    <location>
        <begin position="9"/>
        <end position="37"/>
    </location>
</feature>
<dbReference type="SUPFAM" id="SSF46894">
    <property type="entry name" value="C-terminal effector domain of the bipartite response regulators"/>
    <property type="match status" value="1"/>
</dbReference>
<proteinExistence type="inferred from homology"/>
<evidence type="ECO:0000256" key="3">
    <source>
        <dbReference type="ARBA" id="ARBA00023125"/>
    </source>
</evidence>
<dbReference type="InterPro" id="IPR001867">
    <property type="entry name" value="OmpR/PhoB-type_DNA-bd"/>
</dbReference>
<evidence type="ECO:0000313" key="9">
    <source>
        <dbReference type="Proteomes" id="UP001596137"/>
    </source>
</evidence>
<dbReference type="Pfam" id="PF00486">
    <property type="entry name" value="Trans_reg_C"/>
    <property type="match status" value="1"/>
</dbReference>